<dbReference type="InterPro" id="IPR038765">
    <property type="entry name" value="Papain-like_cys_pep_sf"/>
</dbReference>
<dbReference type="Proteomes" id="UP000780801">
    <property type="component" value="Unassembled WGS sequence"/>
</dbReference>
<accession>A0A9P6KCZ5</accession>
<name>A0A9P6KCZ5_9FUNG</name>
<dbReference type="AlphaFoldDB" id="A0A9P6KCZ5"/>
<evidence type="ECO:0000313" key="3">
    <source>
        <dbReference type="EMBL" id="KAF9580854.1"/>
    </source>
</evidence>
<evidence type="ECO:0000313" key="4">
    <source>
        <dbReference type="Proteomes" id="UP000780801"/>
    </source>
</evidence>
<keyword evidence="1" id="KW-0378">Hydrolase</keyword>
<comment type="caution">
    <text evidence="3">The sequence shown here is derived from an EMBL/GenBank/DDBJ whole genome shotgun (WGS) entry which is preliminary data.</text>
</comment>
<protein>
    <recommendedName>
        <fullName evidence="2">UFSP1/2/DUB catalytic domain-containing protein</fullName>
    </recommendedName>
</protein>
<dbReference type="PANTHER" id="PTHR48153:SF4">
    <property type="entry name" value="UBIQUITIN CARBOXYL-TERMINAL HYDROLASE MUG105"/>
    <property type="match status" value="1"/>
</dbReference>
<dbReference type="EMBL" id="JAABOA010001807">
    <property type="protein sequence ID" value="KAF9580854.1"/>
    <property type="molecule type" value="Genomic_DNA"/>
</dbReference>
<dbReference type="InterPro" id="IPR012462">
    <property type="entry name" value="UFSP1/2_DUB_cat"/>
</dbReference>
<dbReference type="PANTHER" id="PTHR48153">
    <property type="entry name" value="UFM1-SPECIFIC PROTEASE 2"/>
    <property type="match status" value="1"/>
</dbReference>
<gene>
    <name evidence="3" type="ORF">BGW38_002336</name>
</gene>
<keyword evidence="4" id="KW-1185">Reference proteome</keyword>
<dbReference type="SUPFAM" id="SSF54001">
    <property type="entry name" value="Cysteine proteinases"/>
    <property type="match status" value="1"/>
</dbReference>
<organism evidence="3 4">
    <name type="scientific">Lunasporangiospora selenospora</name>
    <dbReference type="NCBI Taxonomy" id="979761"/>
    <lineage>
        <taxon>Eukaryota</taxon>
        <taxon>Fungi</taxon>
        <taxon>Fungi incertae sedis</taxon>
        <taxon>Mucoromycota</taxon>
        <taxon>Mortierellomycotina</taxon>
        <taxon>Mortierellomycetes</taxon>
        <taxon>Mortierellales</taxon>
        <taxon>Mortierellaceae</taxon>
        <taxon>Lunasporangiospora</taxon>
    </lineage>
</organism>
<evidence type="ECO:0000256" key="1">
    <source>
        <dbReference type="ARBA" id="ARBA00022801"/>
    </source>
</evidence>
<sequence>MSVEHGVTKVAYLADPSIVFYQSDRSDRGWGCGYRNIQMLLSYVICQPSSSGSEATSTHASSERRKVTPTIQDLQRQLEFAWSIGFDPTGAAQLGHKVVNTQKWIGTTEAWSVLSSLGVRCNMLDFHRPTGPGGTHPALLDAVRDYFRASEWSALAPPNPYGLGGIDRQQRGVIQTRRPPIYMQHQGHSRTIVGYELLENGEANLLVFDPGRWLHKSISKINRAALSRSVTDCKGTSTTTRDGLLDAQYFLKAFRLQLTPSNTKSQYQLLGISGLYNDSGDSARSSTRPNELDLFSENSALSVGWNHEEHQESKLVVSSRVP</sequence>
<proteinExistence type="predicted"/>
<dbReference type="Pfam" id="PF07910">
    <property type="entry name" value="Peptidase_C78"/>
    <property type="match status" value="1"/>
</dbReference>
<dbReference type="GO" id="GO:0019783">
    <property type="term" value="F:ubiquitin-like protein peptidase activity"/>
    <property type="evidence" value="ECO:0007669"/>
    <property type="project" value="UniProtKB-ARBA"/>
</dbReference>
<dbReference type="OrthoDB" id="288987at2759"/>
<evidence type="ECO:0000259" key="2">
    <source>
        <dbReference type="Pfam" id="PF07910"/>
    </source>
</evidence>
<reference evidence="3" key="1">
    <citation type="journal article" date="2020" name="Fungal Divers.">
        <title>Resolving the Mortierellaceae phylogeny through synthesis of multi-gene phylogenetics and phylogenomics.</title>
        <authorList>
            <person name="Vandepol N."/>
            <person name="Liber J."/>
            <person name="Desiro A."/>
            <person name="Na H."/>
            <person name="Kennedy M."/>
            <person name="Barry K."/>
            <person name="Grigoriev I.V."/>
            <person name="Miller A.N."/>
            <person name="O'Donnell K."/>
            <person name="Stajich J.E."/>
            <person name="Bonito G."/>
        </authorList>
    </citation>
    <scope>NUCLEOTIDE SEQUENCE</scope>
    <source>
        <strain evidence="3">KOD1015</strain>
    </source>
</reference>
<feature type="domain" description="UFSP1/2/DUB catalytic" evidence="2">
    <location>
        <begin position="11"/>
        <end position="217"/>
    </location>
</feature>
<dbReference type="Gene3D" id="3.90.70.130">
    <property type="match status" value="1"/>
</dbReference>